<reference evidence="2 3" key="1">
    <citation type="submission" date="2016-10" db="EMBL/GenBank/DDBJ databases">
        <authorList>
            <person name="de Groot N.N."/>
        </authorList>
    </citation>
    <scope>NUCLEOTIDE SEQUENCE [LARGE SCALE GENOMIC DNA]</scope>
    <source>
        <strain evidence="3">DSM 938 / 37b4</strain>
    </source>
</reference>
<feature type="non-terminal residue" evidence="2">
    <location>
        <position position="1"/>
    </location>
</feature>
<evidence type="ECO:0000313" key="2">
    <source>
        <dbReference type="EMBL" id="SDF90291.1"/>
    </source>
</evidence>
<evidence type="ECO:0000313" key="3">
    <source>
        <dbReference type="Proteomes" id="UP000183812"/>
    </source>
</evidence>
<proteinExistence type="predicted"/>
<gene>
    <name evidence="2" type="ORF">SAMN04244550_03064</name>
</gene>
<dbReference type="Gene3D" id="2.60.40.3940">
    <property type="match status" value="1"/>
</dbReference>
<feature type="domain" description="Putative tail fiber protein gp53-like C-terminal" evidence="1">
    <location>
        <begin position="176"/>
        <end position="264"/>
    </location>
</feature>
<name>A0A1G7PVL3_RHOCA</name>
<accession>A0A1G7PVL3</accession>
<protein>
    <recommendedName>
        <fullName evidence="1">Putative tail fiber protein gp53-like C-terminal domain-containing protein</fullName>
    </recommendedName>
</protein>
<dbReference type="EMBL" id="FNAY01000020">
    <property type="protein sequence ID" value="SDF90291.1"/>
    <property type="molecule type" value="Genomic_DNA"/>
</dbReference>
<sequence>SGLASNGIIVRTAAGAVEARAVVGGTGITVTNGDGVASNPTVALTVATQAQAEAGAINTMAMTPLRTAQAIAAAIAAGAAQAGSAILSAISGLASSGIIVRTAAGAVEARAVVGGTGITVTNGTGVAGDPTVALTIATQAEAEAGTISTKAMTPLRVAQAIAAANASALTANGYTKLPGGVILQWGKVVVGQTSNGLLTSVTFPIAFPTAVRQVLCCLEAPAAGYAGAPVVYTKSATATEAVFVHAEADPGIENVNVIWFAIGN</sequence>
<evidence type="ECO:0000259" key="1">
    <source>
        <dbReference type="Pfam" id="PF21882"/>
    </source>
</evidence>
<dbReference type="InterPro" id="IPR054075">
    <property type="entry name" value="Gp53-like_C"/>
</dbReference>
<dbReference type="Pfam" id="PF21882">
    <property type="entry name" value="Gp53-like_C"/>
    <property type="match status" value="1"/>
</dbReference>
<dbReference type="RefSeq" id="WP_217630593.1">
    <property type="nucleotide sequence ID" value="NZ_FNAY01000020.1"/>
</dbReference>
<dbReference type="AlphaFoldDB" id="A0A1G7PVL3"/>
<dbReference type="Proteomes" id="UP000183812">
    <property type="component" value="Unassembled WGS sequence"/>
</dbReference>
<organism evidence="2 3">
    <name type="scientific">Rhodobacter capsulatus</name>
    <name type="common">Rhodopseudomonas capsulata</name>
    <dbReference type="NCBI Taxonomy" id="1061"/>
    <lineage>
        <taxon>Bacteria</taxon>
        <taxon>Pseudomonadati</taxon>
        <taxon>Pseudomonadota</taxon>
        <taxon>Alphaproteobacteria</taxon>
        <taxon>Rhodobacterales</taxon>
        <taxon>Rhodobacter group</taxon>
        <taxon>Rhodobacter</taxon>
    </lineage>
</organism>